<keyword evidence="5 7" id="KW-1133">Transmembrane helix</keyword>
<organism evidence="9 10">
    <name type="scientific">Skermanella aerolata</name>
    <dbReference type="NCBI Taxonomy" id="393310"/>
    <lineage>
        <taxon>Bacteria</taxon>
        <taxon>Pseudomonadati</taxon>
        <taxon>Pseudomonadota</taxon>
        <taxon>Alphaproteobacteria</taxon>
        <taxon>Rhodospirillales</taxon>
        <taxon>Azospirillaceae</taxon>
        <taxon>Skermanella</taxon>
    </lineage>
</organism>
<feature type="transmembrane region" description="Helical" evidence="7">
    <location>
        <begin position="81"/>
        <end position="100"/>
    </location>
</feature>
<dbReference type="InterPro" id="IPR035906">
    <property type="entry name" value="MetI-like_sf"/>
</dbReference>
<dbReference type="Gene3D" id="1.10.3720.10">
    <property type="entry name" value="MetI-like"/>
    <property type="match status" value="1"/>
</dbReference>
<feature type="transmembrane region" description="Helical" evidence="7">
    <location>
        <begin position="235"/>
        <end position="257"/>
    </location>
</feature>
<accession>A0A512DN98</accession>
<keyword evidence="6 7" id="KW-0472">Membrane</keyword>
<dbReference type="GO" id="GO:0055085">
    <property type="term" value="P:transmembrane transport"/>
    <property type="evidence" value="ECO:0007669"/>
    <property type="project" value="InterPro"/>
</dbReference>
<keyword evidence="10" id="KW-1185">Reference proteome</keyword>
<feature type="domain" description="ABC transmembrane type-1" evidence="8">
    <location>
        <begin position="73"/>
        <end position="254"/>
    </location>
</feature>
<evidence type="ECO:0000256" key="1">
    <source>
        <dbReference type="ARBA" id="ARBA00004651"/>
    </source>
</evidence>
<evidence type="ECO:0000313" key="10">
    <source>
        <dbReference type="Proteomes" id="UP000321523"/>
    </source>
</evidence>
<dbReference type="Pfam" id="PF00528">
    <property type="entry name" value="BPD_transp_1"/>
    <property type="match status" value="1"/>
</dbReference>
<keyword evidence="2 7" id="KW-0813">Transport</keyword>
<dbReference type="OrthoDB" id="9786495at2"/>
<dbReference type="GO" id="GO:0005886">
    <property type="term" value="C:plasma membrane"/>
    <property type="evidence" value="ECO:0007669"/>
    <property type="project" value="UniProtKB-SubCell"/>
</dbReference>
<name>A0A512DN98_9PROT</name>
<evidence type="ECO:0000313" key="9">
    <source>
        <dbReference type="EMBL" id="GEO37949.1"/>
    </source>
</evidence>
<gene>
    <name evidence="9" type="ORF">SAE02_20970</name>
</gene>
<feature type="transmembrane region" description="Helical" evidence="7">
    <location>
        <begin position="139"/>
        <end position="158"/>
    </location>
</feature>
<dbReference type="InterPro" id="IPR000515">
    <property type="entry name" value="MetI-like"/>
</dbReference>
<evidence type="ECO:0000256" key="2">
    <source>
        <dbReference type="ARBA" id="ARBA00022448"/>
    </source>
</evidence>
<feature type="transmembrane region" description="Helical" evidence="7">
    <location>
        <begin position="112"/>
        <end position="133"/>
    </location>
</feature>
<comment type="subcellular location">
    <subcellularLocation>
        <location evidence="1 7">Cell membrane</location>
        <topology evidence="1 7">Multi-pass membrane protein</topology>
    </subcellularLocation>
</comment>
<dbReference type="PANTHER" id="PTHR30151">
    <property type="entry name" value="ALKANE SULFONATE ABC TRANSPORTER-RELATED, MEMBRANE SUBUNIT"/>
    <property type="match status" value="1"/>
</dbReference>
<dbReference type="RefSeq" id="WP_084720835.1">
    <property type="nucleotide sequence ID" value="NZ_BJYZ01000008.1"/>
</dbReference>
<evidence type="ECO:0000256" key="4">
    <source>
        <dbReference type="ARBA" id="ARBA00022692"/>
    </source>
</evidence>
<evidence type="ECO:0000259" key="8">
    <source>
        <dbReference type="PROSITE" id="PS50928"/>
    </source>
</evidence>
<evidence type="ECO:0000256" key="6">
    <source>
        <dbReference type="ARBA" id="ARBA00023136"/>
    </source>
</evidence>
<sequence>MSAVTIIPPAGEAAATTEPKRRWNGLILPAVLILLWEGASQSGLVDDRLLPSLGTVAGRGWSELADGRLAVDIASSLARDVSGFAIGSALGIPVGLALGLSRTLDRFVGPTFNAAKQIAVFAWIPLISVWFGVGEAAKIAFIALAAFTPVVVNTWAGARSVPRTLGEVADVLALSRWQRLTRLEIPSALPSIFVGLQLGLIYSWLATVGAEYFMTIGPGIGGLMTEGREHFHMDLVILGVLLLGGIGLGLNKLAALMETSALRWKRY</sequence>
<comment type="similarity">
    <text evidence="7">Belongs to the binding-protein-dependent transport system permease family.</text>
</comment>
<evidence type="ECO:0000256" key="5">
    <source>
        <dbReference type="ARBA" id="ARBA00022989"/>
    </source>
</evidence>
<evidence type="ECO:0000256" key="7">
    <source>
        <dbReference type="RuleBase" id="RU363032"/>
    </source>
</evidence>
<protein>
    <recommendedName>
        <fullName evidence="8">ABC transmembrane type-1 domain-containing protein</fullName>
    </recommendedName>
</protein>
<evidence type="ECO:0000256" key="3">
    <source>
        <dbReference type="ARBA" id="ARBA00022475"/>
    </source>
</evidence>
<dbReference type="CDD" id="cd06261">
    <property type="entry name" value="TM_PBP2"/>
    <property type="match status" value="1"/>
</dbReference>
<keyword evidence="3" id="KW-1003">Cell membrane</keyword>
<dbReference type="EMBL" id="BJYZ01000008">
    <property type="protein sequence ID" value="GEO37949.1"/>
    <property type="molecule type" value="Genomic_DNA"/>
</dbReference>
<comment type="caution">
    <text evidence="9">The sequence shown here is derived from an EMBL/GenBank/DDBJ whole genome shotgun (WGS) entry which is preliminary data.</text>
</comment>
<dbReference type="Proteomes" id="UP000321523">
    <property type="component" value="Unassembled WGS sequence"/>
</dbReference>
<keyword evidence="4 7" id="KW-0812">Transmembrane</keyword>
<dbReference type="SUPFAM" id="SSF161098">
    <property type="entry name" value="MetI-like"/>
    <property type="match status" value="1"/>
</dbReference>
<proteinExistence type="inferred from homology"/>
<dbReference type="AlphaFoldDB" id="A0A512DN98"/>
<dbReference type="PANTHER" id="PTHR30151:SF38">
    <property type="entry name" value="ALIPHATIC SULFONATES TRANSPORT PERMEASE PROTEIN SSUC-RELATED"/>
    <property type="match status" value="1"/>
</dbReference>
<dbReference type="PROSITE" id="PS50928">
    <property type="entry name" value="ABC_TM1"/>
    <property type="match status" value="1"/>
</dbReference>
<reference evidence="9 10" key="1">
    <citation type="submission" date="2019-07" db="EMBL/GenBank/DDBJ databases">
        <title>Whole genome shotgun sequence of Skermanella aerolata NBRC 106429.</title>
        <authorList>
            <person name="Hosoyama A."/>
            <person name="Uohara A."/>
            <person name="Ohji S."/>
            <person name="Ichikawa N."/>
        </authorList>
    </citation>
    <scope>NUCLEOTIDE SEQUENCE [LARGE SCALE GENOMIC DNA]</scope>
    <source>
        <strain evidence="9 10">NBRC 106429</strain>
    </source>
</reference>